<dbReference type="HAMAP" id="MF_00046">
    <property type="entry name" value="MurC"/>
    <property type="match status" value="1"/>
</dbReference>
<dbReference type="NCBIfam" id="TIGR01082">
    <property type="entry name" value="murC"/>
    <property type="match status" value="1"/>
</dbReference>
<dbReference type="GO" id="GO:0008763">
    <property type="term" value="F:UDP-N-acetylmuramate-L-alanine ligase activity"/>
    <property type="evidence" value="ECO:0007669"/>
    <property type="project" value="UniProtKB-UniRule"/>
</dbReference>
<dbReference type="Proteomes" id="UP000435304">
    <property type="component" value="Unassembled WGS sequence"/>
</dbReference>
<dbReference type="GO" id="GO:0009252">
    <property type="term" value="P:peptidoglycan biosynthetic process"/>
    <property type="evidence" value="ECO:0007669"/>
    <property type="project" value="UniProtKB-UniRule"/>
</dbReference>
<dbReference type="InterPro" id="IPR000713">
    <property type="entry name" value="Mur_ligase_N"/>
</dbReference>
<comment type="subcellular location">
    <subcellularLocation>
        <location evidence="1 14">Cytoplasm</location>
    </subcellularLocation>
</comment>
<proteinExistence type="inferred from homology"/>
<keyword evidence="6 14" id="KW-0132">Cell division</keyword>
<dbReference type="GO" id="GO:0008360">
    <property type="term" value="P:regulation of cell shape"/>
    <property type="evidence" value="ECO:0007669"/>
    <property type="project" value="UniProtKB-KW"/>
</dbReference>
<gene>
    <name evidence="14 18" type="primary">murC</name>
    <name evidence="18" type="ORF">GC722_14860</name>
</gene>
<evidence type="ECO:0000256" key="9">
    <source>
        <dbReference type="ARBA" id="ARBA00022960"/>
    </source>
</evidence>
<dbReference type="Pfam" id="PF08245">
    <property type="entry name" value="Mur_ligase_M"/>
    <property type="match status" value="1"/>
</dbReference>
<dbReference type="SUPFAM" id="SSF53244">
    <property type="entry name" value="MurD-like peptide ligases, peptide-binding domain"/>
    <property type="match status" value="1"/>
</dbReference>
<dbReference type="GO" id="GO:0051301">
    <property type="term" value="P:cell division"/>
    <property type="evidence" value="ECO:0007669"/>
    <property type="project" value="UniProtKB-KW"/>
</dbReference>
<dbReference type="EC" id="6.3.2.8" evidence="3 14"/>
<keyword evidence="7 14" id="KW-0547">Nucleotide-binding</keyword>
<keyword evidence="5 14" id="KW-0436">Ligase</keyword>
<reference evidence="18 19" key="1">
    <citation type="submission" date="2019-12" db="EMBL/GenBank/DDBJ databases">
        <title>Auraticoccus cholistani sp. nov., an actinomycete isolated from soil of Cholistan desert.</title>
        <authorList>
            <person name="Cheema M.T."/>
        </authorList>
    </citation>
    <scope>NUCLEOTIDE SEQUENCE [LARGE SCALE GENOMIC DNA]</scope>
    <source>
        <strain evidence="18 19">F435</strain>
    </source>
</reference>
<evidence type="ECO:0000256" key="6">
    <source>
        <dbReference type="ARBA" id="ARBA00022618"/>
    </source>
</evidence>
<name>A0A6A9UWR9_9ACTN</name>
<dbReference type="InterPro" id="IPR004101">
    <property type="entry name" value="Mur_ligase_C"/>
</dbReference>
<keyword evidence="9 14" id="KW-0133">Cell shape</keyword>
<dbReference type="GO" id="GO:0005737">
    <property type="term" value="C:cytoplasm"/>
    <property type="evidence" value="ECO:0007669"/>
    <property type="project" value="UniProtKB-SubCell"/>
</dbReference>
<keyword evidence="10 14" id="KW-0573">Peptidoglycan synthesis</keyword>
<feature type="binding site" evidence="14">
    <location>
        <begin position="95"/>
        <end position="101"/>
    </location>
    <ligand>
        <name>ATP</name>
        <dbReference type="ChEBI" id="CHEBI:30616"/>
    </ligand>
</feature>
<evidence type="ECO:0000256" key="2">
    <source>
        <dbReference type="ARBA" id="ARBA00004752"/>
    </source>
</evidence>
<keyword evidence="11 14" id="KW-0131">Cell cycle</keyword>
<evidence type="ECO:0000256" key="8">
    <source>
        <dbReference type="ARBA" id="ARBA00022840"/>
    </source>
</evidence>
<organism evidence="18 19">
    <name type="scientific">Auraticoccus cholistanensis</name>
    <dbReference type="NCBI Taxonomy" id="2656650"/>
    <lineage>
        <taxon>Bacteria</taxon>
        <taxon>Bacillati</taxon>
        <taxon>Actinomycetota</taxon>
        <taxon>Actinomycetes</taxon>
        <taxon>Propionibacteriales</taxon>
        <taxon>Propionibacteriaceae</taxon>
        <taxon>Auraticoccus</taxon>
    </lineage>
</organism>
<evidence type="ECO:0000256" key="14">
    <source>
        <dbReference type="HAMAP-Rule" id="MF_00046"/>
    </source>
</evidence>
<protein>
    <recommendedName>
        <fullName evidence="3 14">UDP-N-acetylmuramate--L-alanine ligase</fullName>
        <ecNumber evidence="3 14">6.3.2.8</ecNumber>
    </recommendedName>
    <alternativeName>
        <fullName evidence="14">UDP-N-acetylmuramoyl-L-alanine synthetase</fullName>
    </alternativeName>
</protein>
<evidence type="ECO:0000259" key="15">
    <source>
        <dbReference type="Pfam" id="PF01225"/>
    </source>
</evidence>
<dbReference type="Gene3D" id="3.90.190.20">
    <property type="entry name" value="Mur ligase, C-terminal domain"/>
    <property type="match status" value="1"/>
</dbReference>
<evidence type="ECO:0000256" key="10">
    <source>
        <dbReference type="ARBA" id="ARBA00022984"/>
    </source>
</evidence>
<feature type="domain" description="Mur ligase C-terminal" evidence="16">
    <location>
        <begin position="299"/>
        <end position="431"/>
    </location>
</feature>
<dbReference type="SUPFAM" id="SSF53623">
    <property type="entry name" value="MurD-like peptide ligases, catalytic domain"/>
    <property type="match status" value="1"/>
</dbReference>
<evidence type="ECO:0000256" key="4">
    <source>
        <dbReference type="ARBA" id="ARBA00022490"/>
    </source>
</evidence>
<dbReference type="Gene3D" id="3.40.1190.10">
    <property type="entry name" value="Mur-like, catalytic domain"/>
    <property type="match status" value="1"/>
</dbReference>
<comment type="function">
    <text evidence="14">Cell wall formation.</text>
</comment>
<dbReference type="Pfam" id="PF01225">
    <property type="entry name" value="Mur_ligase"/>
    <property type="match status" value="1"/>
</dbReference>
<dbReference type="PANTHER" id="PTHR43445">
    <property type="entry name" value="UDP-N-ACETYLMURAMATE--L-ALANINE LIGASE-RELATED"/>
    <property type="match status" value="1"/>
</dbReference>
<evidence type="ECO:0000259" key="16">
    <source>
        <dbReference type="Pfam" id="PF02875"/>
    </source>
</evidence>
<evidence type="ECO:0000259" key="17">
    <source>
        <dbReference type="Pfam" id="PF08245"/>
    </source>
</evidence>
<comment type="caution">
    <text evidence="18">The sequence shown here is derived from an EMBL/GenBank/DDBJ whole genome shotgun (WGS) entry which is preliminary data.</text>
</comment>
<evidence type="ECO:0000313" key="19">
    <source>
        <dbReference type="Proteomes" id="UP000435304"/>
    </source>
</evidence>
<dbReference type="InterPro" id="IPR005758">
    <property type="entry name" value="UDP-N-AcMur_Ala_ligase_MurC"/>
</dbReference>
<dbReference type="GO" id="GO:0005524">
    <property type="term" value="F:ATP binding"/>
    <property type="evidence" value="ECO:0007669"/>
    <property type="project" value="UniProtKB-UniRule"/>
</dbReference>
<dbReference type="InterPro" id="IPR036565">
    <property type="entry name" value="Mur-like_cat_sf"/>
</dbReference>
<evidence type="ECO:0000256" key="1">
    <source>
        <dbReference type="ARBA" id="ARBA00004496"/>
    </source>
</evidence>
<comment type="pathway">
    <text evidence="2 14">Cell wall biogenesis; peptidoglycan biosynthesis.</text>
</comment>
<dbReference type="SUPFAM" id="SSF51984">
    <property type="entry name" value="MurCD N-terminal domain"/>
    <property type="match status" value="1"/>
</dbReference>
<dbReference type="InterPro" id="IPR036615">
    <property type="entry name" value="Mur_ligase_C_dom_sf"/>
</dbReference>
<evidence type="ECO:0000256" key="5">
    <source>
        <dbReference type="ARBA" id="ARBA00022598"/>
    </source>
</evidence>
<dbReference type="AlphaFoldDB" id="A0A6A9UWR9"/>
<dbReference type="InterPro" id="IPR050061">
    <property type="entry name" value="MurCDEF_pg_biosynth"/>
</dbReference>
<feature type="domain" description="Mur ligase N-terminal catalytic" evidence="15">
    <location>
        <begin position="1"/>
        <end position="87"/>
    </location>
</feature>
<evidence type="ECO:0000256" key="13">
    <source>
        <dbReference type="ARBA" id="ARBA00047833"/>
    </source>
</evidence>
<keyword evidence="19" id="KW-1185">Reference proteome</keyword>
<dbReference type="InterPro" id="IPR013221">
    <property type="entry name" value="Mur_ligase_cen"/>
</dbReference>
<accession>A0A6A9UWR9</accession>
<evidence type="ECO:0000313" key="18">
    <source>
        <dbReference type="EMBL" id="MVA77293.1"/>
    </source>
</evidence>
<evidence type="ECO:0000256" key="11">
    <source>
        <dbReference type="ARBA" id="ARBA00023306"/>
    </source>
</evidence>
<comment type="catalytic activity">
    <reaction evidence="13 14">
        <text>UDP-N-acetyl-alpha-D-muramate + L-alanine + ATP = UDP-N-acetyl-alpha-D-muramoyl-L-alanine + ADP + phosphate + H(+)</text>
        <dbReference type="Rhea" id="RHEA:23372"/>
        <dbReference type="ChEBI" id="CHEBI:15378"/>
        <dbReference type="ChEBI" id="CHEBI:30616"/>
        <dbReference type="ChEBI" id="CHEBI:43474"/>
        <dbReference type="ChEBI" id="CHEBI:57972"/>
        <dbReference type="ChEBI" id="CHEBI:70757"/>
        <dbReference type="ChEBI" id="CHEBI:83898"/>
        <dbReference type="ChEBI" id="CHEBI:456216"/>
        <dbReference type="EC" id="6.3.2.8"/>
    </reaction>
</comment>
<comment type="similarity">
    <text evidence="14">Belongs to the MurCDEF family.</text>
</comment>
<dbReference type="EMBL" id="WPCU01000010">
    <property type="protein sequence ID" value="MVA77293.1"/>
    <property type="molecule type" value="Genomic_DNA"/>
</dbReference>
<keyword evidence="4 14" id="KW-0963">Cytoplasm</keyword>
<keyword evidence="12 14" id="KW-0961">Cell wall biogenesis/degradation</keyword>
<keyword evidence="8 14" id="KW-0067">ATP-binding</keyword>
<dbReference type="GO" id="GO:0071555">
    <property type="term" value="P:cell wall organization"/>
    <property type="evidence" value="ECO:0007669"/>
    <property type="project" value="UniProtKB-KW"/>
</dbReference>
<evidence type="ECO:0000256" key="7">
    <source>
        <dbReference type="ARBA" id="ARBA00022741"/>
    </source>
</evidence>
<feature type="domain" description="Mur ligase central" evidence="17">
    <location>
        <begin position="93"/>
        <end position="277"/>
    </location>
</feature>
<evidence type="ECO:0000256" key="3">
    <source>
        <dbReference type="ARBA" id="ARBA00012211"/>
    </source>
</evidence>
<evidence type="ECO:0000256" key="12">
    <source>
        <dbReference type="ARBA" id="ARBA00023316"/>
    </source>
</evidence>
<dbReference type="PANTHER" id="PTHR43445:SF3">
    <property type="entry name" value="UDP-N-ACETYLMURAMATE--L-ALANINE LIGASE"/>
    <property type="match status" value="1"/>
</dbReference>
<dbReference type="Gene3D" id="3.40.50.720">
    <property type="entry name" value="NAD(P)-binding Rossmann-like Domain"/>
    <property type="match status" value="1"/>
</dbReference>
<sequence length="449" mass="46394">MSGIAALYADLGVRVSGSDRADSATLAALAARGVRVHVGHRAEQLGQASTVVVSTAVAEDNPELVEARRRGLRVWHRSAALGALMLGRRGIAVAGTAGKTTTSAMVATALVEAGRDPGYVVGAPLLASGASSALGSGELVVVEADESDGSFLQYPAEVVVVTNVEADHLDNWGTPQAYAEGFRRLATAPQVRAVVLCADDPGAARLAQQVSELGDEGPELVLYGESPLADLVVADVGVGPDGTTATLRWRGTEEGRLRLALPGRHNALNAAAAYAVARLVGVEHERALAGVAAFGGTSRRFERRGEVGGVVVVDDYAHHPTKVRAALASARAAAGGGRVVVCFQPHLYSRTRDFADEFGDALALADEVVLMEVYAAREAPLPGVTSELVARACAARLGEQHVRLVTGREQVVPTLAGLARPGDLVMTVGAGDVTEVAGELLTALAQEPR</sequence>
<dbReference type="UniPathway" id="UPA00219"/>
<dbReference type="Pfam" id="PF02875">
    <property type="entry name" value="Mur_ligase_C"/>
    <property type="match status" value="1"/>
</dbReference>